<keyword evidence="2" id="KW-0812">Transmembrane</keyword>
<reference evidence="4 5" key="1">
    <citation type="submission" date="2020-09" db="EMBL/GenBank/DDBJ databases">
        <title>Echinicola sp. CAU 1574 isolated from sand of Sido Beach.</title>
        <authorList>
            <person name="Kim W."/>
        </authorList>
    </citation>
    <scope>NUCLEOTIDE SEQUENCE [LARGE SCALE GENOMIC DNA]</scope>
    <source>
        <strain evidence="4 5">CAU 1574</strain>
    </source>
</reference>
<gene>
    <name evidence="4" type="ORF">IFO69_09785</name>
</gene>
<feature type="transmembrane region" description="Helical" evidence="2">
    <location>
        <begin position="200"/>
        <end position="219"/>
    </location>
</feature>
<feature type="transmembrane region" description="Helical" evidence="2">
    <location>
        <begin position="231"/>
        <end position="250"/>
    </location>
</feature>
<dbReference type="InterPro" id="IPR024408">
    <property type="entry name" value="Muramidase"/>
</dbReference>
<sequence>MNKFIQQNKLGVLRVVTIFLMVILCAVLVYFLLDKQDEKGADIGKTQQWIGVGAVFLVGIAIMYSVVVKYFRSPEKKRGIYRNKYHDVFFKGTVIFAILLAIGGNLYGLLSYFEGGNPYRIVGLSITVIWLAVFMIYFVWSVYFYNINYGITDEEWEKIFRAKEMNEFGVTHDDPGLVEPLFNPYRSQTFGLPPGTVRGMIAFTLLIGGISLLISSYGLDYVSNAEVALRAKQFEFFETAFLMMIAFYFGDKSLKYLQKRWNVNQEPTEDNEEENSQKTSGNPLETKTTETFSFPTSDPMAIEDQAFLEEDEMFAESNKTADLTKPVTQLKNALNTTPTPPVTAIGSAYVQIMDNINAKLLIDEEIKEALVDLKAEKGIELTLPIVKAVISVESSGRGHLKDGRAKILFEGHKFWYWLSKAGKKEEELVELQKEHPSIIYPKWTREYYGLGKEEYKRLELAKKINEKAAVYSASWGLFQILGENLENNIKSRNYKDVAEFEAKQHEAEYYHFLDFLAFIQYKKLKGKALINYIAEGNEGGYDWASFAYGYNGRGYKANKYDQKMEAAYHKFKKELG</sequence>
<feature type="domain" description="N-acetylmuramidase" evidence="3">
    <location>
        <begin position="383"/>
        <end position="572"/>
    </location>
</feature>
<evidence type="ECO:0000256" key="1">
    <source>
        <dbReference type="SAM" id="MobiDB-lite"/>
    </source>
</evidence>
<feature type="transmembrane region" description="Helical" evidence="2">
    <location>
        <begin position="119"/>
        <end position="140"/>
    </location>
</feature>
<feature type="region of interest" description="Disordered" evidence="1">
    <location>
        <begin position="265"/>
        <end position="295"/>
    </location>
</feature>
<keyword evidence="2" id="KW-1133">Transmembrane helix</keyword>
<organism evidence="4 5">
    <name type="scientific">Echinicola arenosa</name>
    <dbReference type="NCBI Taxonomy" id="2774144"/>
    <lineage>
        <taxon>Bacteria</taxon>
        <taxon>Pseudomonadati</taxon>
        <taxon>Bacteroidota</taxon>
        <taxon>Cytophagia</taxon>
        <taxon>Cytophagales</taxon>
        <taxon>Cyclobacteriaceae</taxon>
        <taxon>Echinicola</taxon>
    </lineage>
</organism>
<evidence type="ECO:0000313" key="5">
    <source>
        <dbReference type="Proteomes" id="UP000647133"/>
    </source>
</evidence>
<feature type="transmembrane region" description="Helical" evidence="2">
    <location>
        <begin position="12"/>
        <end position="33"/>
    </location>
</feature>
<evidence type="ECO:0000256" key="2">
    <source>
        <dbReference type="SAM" id="Phobius"/>
    </source>
</evidence>
<proteinExistence type="predicted"/>
<dbReference type="Pfam" id="PF11860">
    <property type="entry name" value="Muramidase"/>
    <property type="match status" value="1"/>
</dbReference>
<feature type="transmembrane region" description="Helical" evidence="2">
    <location>
        <begin position="88"/>
        <end position="113"/>
    </location>
</feature>
<feature type="compositionally biased region" description="Polar residues" evidence="1">
    <location>
        <begin position="277"/>
        <end position="295"/>
    </location>
</feature>
<dbReference type="Proteomes" id="UP000647133">
    <property type="component" value="Unassembled WGS sequence"/>
</dbReference>
<name>A0ABR9AMB2_9BACT</name>
<protein>
    <submittedName>
        <fullName evidence="4">DUF3380 domain-containing protein</fullName>
    </submittedName>
</protein>
<comment type="caution">
    <text evidence="4">The sequence shown here is derived from an EMBL/GenBank/DDBJ whole genome shotgun (WGS) entry which is preliminary data.</text>
</comment>
<feature type="transmembrane region" description="Helical" evidence="2">
    <location>
        <begin position="48"/>
        <end position="67"/>
    </location>
</feature>
<keyword evidence="5" id="KW-1185">Reference proteome</keyword>
<dbReference type="RefSeq" id="WP_192009926.1">
    <property type="nucleotide sequence ID" value="NZ_JACYTQ010000003.1"/>
</dbReference>
<dbReference type="EMBL" id="JACYTQ010000003">
    <property type="protein sequence ID" value="MBD8489035.1"/>
    <property type="molecule type" value="Genomic_DNA"/>
</dbReference>
<keyword evidence="2" id="KW-0472">Membrane</keyword>
<evidence type="ECO:0000259" key="3">
    <source>
        <dbReference type="Pfam" id="PF11860"/>
    </source>
</evidence>
<evidence type="ECO:0000313" key="4">
    <source>
        <dbReference type="EMBL" id="MBD8489035.1"/>
    </source>
</evidence>
<accession>A0ABR9AMB2</accession>